<dbReference type="RefSeq" id="WP_202234481.1">
    <property type="nucleotide sequence ID" value="NZ_AP018365.1"/>
</dbReference>
<gene>
    <name evidence="1" type="ORF">RVR_4457</name>
</gene>
<organism evidence="1 2">
    <name type="scientific">Actinacidiphila reveromycinica</name>
    <dbReference type="NCBI Taxonomy" id="659352"/>
    <lineage>
        <taxon>Bacteria</taxon>
        <taxon>Bacillati</taxon>
        <taxon>Actinomycetota</taxon>
        <taxon>Actinomycetes</taxon>
        <taxon>Kitasatosporales</taxon>
        <taxon>Streptomycetaceae</taxon>
        <taxon>Actinacidiphila</taxon>
    </lineage>
</organism>
<reference evidence="1 2" key="3">
    <citation type="journal article" date="2011" name="Nat. Chem. Biol.">
        <title>Reveromycin A biosynthesis uses RevG and RevJ for stereospecific spiroacetal formation.</title>
        <authorList>
            <person name="Takahashi S."/>
            <person name="Toyoda A."/>
            <person name="Sekiyama Y."/>
            <person name="Takagi H."/>
            <person name="Nogawa T."/>
            <person name="Uramoto M."/>
            <person name="Suzuki R."/>
            <person name="Koshino H."/>
            <person name="Kumano T."/>
            <person name="Panthee S."/>
            <person name="Dairi T."/>
            <person name="Ishikawa J."/>
            <person name="Ikeda H."/>
            <person name="Sakaki Y."/>
            <person name="Osada H."/>
        </authorList>
    </citation>
    <scope>NUCLEOTIDE SEQUENCE [LARGE SCALE GENOMIC DNA]</scope>
    <source>
        <strain evidence="1 2">SN-593</strain>
    </source>
</reference>
<reference evidence="1 2" key="2">
    <citation type="journal article" date="2011" name="J. Antibiot.">
        <title>Furaquinocins I and J: novel polyketide isoprenoid hybrid compounds from Streptomyces reveromyceticus SN-593.</title>
        <authorList>
            <person name="Panthee S."/>
            <person name="Takahashi S."/>
            <person name="Takagi H."/>
            <person name="Nogawa T."/>
            <person name="Oowada E."/>
            <person name="Uramoto M."/>
            <person name="Osada H."/>
        </authorList>
    </citation>
    <scope>NUCLEOTIDE SEQUENCE [LARGE SCALE GENOMIC DNA]</scope>
    <source>
        <strain evidence="1 2">SN-593</strain>
    </source>
</reference>
<dbReference type="EMBL" id="AP018365">
    <property type="protein sequence ID" value="BBA98319.1"/>
    <property type="molecule type" value="Genomic_DNA"/>
</dbReference>
<sequence>MSDHAITCQHPVPTHFAMPCVRCLLSNRHSQATVLISAASGHGLAACEAHRGATATVVPEIEVDDDNALRVLFGLPELPEAAGVGRA</sequence>
<proteinExistence type="predicted"/>
<accession>A0A7U3VP54</accession>
<dbReference type="KEGG" id="arev:RVR_4457"/>
<dbReference type="Proteomes" id="UP000595703">
    <property type="component" value="Chromosome"/>
</dbReference>
<keyword evidence="2" id="KW-1185">Reference proteome</keyword>
<reference evidence="1 2" key="1">
    <citation type="journal article" date="2010" name="J. Bacteriol.">
        <title>Biochemical characterization of a novel indole prenyltransferase from Streptomyces sp. SN-593.</title>
        <authorList>
            <person name="Takahashi S."/>
            <person name="Takagi H."/>
            <person name="Toyoda A."/>
            <person name="Uramoto M."/>
            <person name="Nogawa T."/>
            <person name="Ueki M."/>
            <person name="Sakaki Y."/>
            <person name="Osada H."/>
        </authorList>
    </citation>
    <scope>NUCLEOTIDE SEQUENCE [LARGE SCALE GENOMIC DNA]</scope>
    <source>
        <strain evidence="1 2">SN-593</strain>
    </source>
</reference>
<dbReference type="AlphaFoldDB" id="A0A7U3VP54"/>
<name>A0A7U3VP54_9ACTN</name>
<evidence type="ECO:0000313" key="1">
    <source>
        <dbReference type="EMBL" id="BBA98319.1"/>
    </source>
</evidence>
<reference evidence="1 2" key="4">
    <citation type="journal article" date="2020" name="Sci. Rep.">
        <title>beta-carboline chemical signals induce reveromycin production through a LuxR family regulator in Streptomyces sp. SN-593.</title>
        <authorList>
            <person name="Panthee S."/>
            <person name="Kito N."/>
            <person name="Hayashi T."/>
            <person name="Shimizu T."/>
            <person name="Ishikawa J."/>
            <person name="Hamamoto H."/>
            <person name="Osada H."/>
            <person name="Takahashi S."/>
        </authorList>
    </citation>
    <scope>NUCLEOTIDE SEQUENCE [LARGE SCALE GENOMIC DNA]</scope>
    <source>
        <strain evidence="1 2">SN-593</strain>
    </source>
</reference>
<protein>
    <submittedName>
        <fullName evidence="1">Uncharacterized protein</fullName>
    </submittedName>
</protein>
<evidence type="ECO:0000313" key="2">
    <source>
        <dbReference type="Proteomes" id="UP000595703"/>
    </source>
</evidence>